<keyword evidence="2" id="KW-1185">Reference proteome</keyword>
<evidence type="ECO:0000313" key="2">
    <source>
        <dbReference type="Proteomes" id="UP001600894"/>
    </source>
</evidence>
<evidence type="ECO:0000313" key="1">
    <source>
        <dbReference type="EMBL" id="GAA6267757.1"/>
    </source>
</evidence>
<protein>
    <recommendedName>
        <fullName evidence="3">Transposase</fullName>
    </recommendedName>
</protein>
<comment type="caution">
    <text evidence="1">The sequence shown here is derived from an EMBL/GenBank/DDBJ whole genome shotgun (WGS) entry which is preliminary data.</text>
</comment>
<accession>A0ABQ0AUX8</accession>
<dbReference type="EMBL" id="BAABXL010000001">
    <property type="protein sequence ID" value="GAA6267757.1"/>
    <property type="molecule type" value="Genomic_DNA"/>
</dbReference>
<name>A0ABQ0AUX8_9FIRM</name>
<gene>
    <name evidence="1" type="ORF">F130042H8_08170</name>
</gene>
<sequence length="145" mass="17616">MFQKIQEAIQLLNREYLQDFSVAPETRTQDLQKIVLFLEERCQTENTVFVYGRGKRKSRNQRYFELFRRFLERQSVYDWHTASFQGRNNYCKTDPDATFMHMKDDHMKNAQLKPGYNVQIAVDSEYIWQRIFSRTGMMSGRWFPF</sequence>
<organism evidence="1 2">
    <name type="scientific">Enterocloster alcoholdehydrogenati</name>
    <dbReference type="NCBI Taxonomy" id="2547410"/>
    <lineage>
        <taxon>Bacteria</taxon>
        <taxon>Bacillati</taxon>
        <taxon>Bacillota</taxon>
        <taxon>Clostridia</taxon>
        <taxon>Lachnospirales</taxon>
        <taxon>Lachnospiraceae</taxon>
        <taxon>Enterocloster</taxon>
    </lineage>
</organism>
<dbReference type="Proteomes" id="UP001600894">
    <property type="component" value="Unassembled WGS sequence"/>
</dbReference>
<reference evidence="1 2" key="1">
    <citation type="submission" date="2024-04" db="EMBL/GenBank/DDBJ databases">
        <title>Defined microbial consortia suppress multidrug-resistant proinflammatory Enterobacteriaceae via ecological control.</title>
        <authorList>
            <person name="Furuichi M."/>
            <person name="Kawaguchi T."/>
            <person name="Pust M."/>
            <person name="Yasuma K."/>
            <person name="Plichta D."/>
            <person name="Hasegawa N."/>
            <person name="Ohya T."/>
            <person name="Bhattarai S."/>
            <person name="Sasajima S."/>
            <person name="Aoto Y."/>
            <person name="Tuganbaev T."/>
            <person name="Yaginuma M."/>
            <person name="Ueda M."/>
            <person name="Okahashi N."/>
            <person name="Amafuji K."/>
            <person name="Kiridooshi Y."/>
            <person name="Sugita K."/>
            <person name="Strazar M."/>
            <person name="Skelly A."/>
            <person name="Suda W."/>
            <person name="Hattori M."/>
            <person name="Nakamoto N."/>
            <person name="Caballero S."/>
            <person name="Norman J."/>
            <person name="Olle B."/>
            <person name="Tanoue T."/>
            <person name="Arita M."/>
            <person name="Bucci V."/>
            <person name="Atarashi K."/>
            <person name="Xavier R."/>
            <person name="Honda K."/>
        </authorList>
    </citation>
    <scope>NUCLEOTIDE SEQUENCE [LARGE SCALE GENOMIC DNA]</scope>
    <source>
        <strain evidence="2">f13</strain>
    </source>
</reference>
<evidence type="ECO:0008006" key="3">
    <source>
        <dbReference type="Google" id="ProtNLM"/>
    </source>
</evidence>
<proteinExistence type="predicted"/>